<dbReference type="AlphaFoldDB" id="A0A9I9E5I7"/>
<evidence type="ECO:0000313" key="1">
    <source>
        <dbReference type="EnsemblPlants" id="MELO3C029082.2.1"/>
    </source>
</evidence>
<name>A0A9I9E5I7_CUCME</name>
<dbReference type="Gramene" id="MELO3C029082.2.1">
    <property type="protein sequence ID" value="MELO3C029082.2.1"/>
    <property type="gene ID" value="MELO3C029082.2"/>
</dbReference>
<accession>A0A9I9E5I7</accession>
<proteinExistence type="predicted"/>
<sequence length="118" mass="13080">MYAKDDFDDKILLLQPPRHLMPNFVIMVGLVGHGETSKMVLRLTNLISPHVLHHIQTILKSKWPKSSIWVDGTKSFTHCGEKKIEVDQHASLQVAADSLGFGLDWSSPALLPNSLALG</sequence>
<protein>
    <submittedName>
        <fullName evidence="1">Uncharacterized protein</fullName>
    </submittedName>
</protein>
<dbReference type="EnsemblPlants" id="MELO3C029082.2.1">
    <property type="protein sequence ID" value="MELO3C029082.2.1"/>
    <property type="gene ID" value="MELO3C029082.2"/>
</dbReference>
<organism evidence="1">
    <name type="scientific">Cucumis melo</name>
    <name type="common">Muskmelon</name>
    <dbReference type="NCBI Taxonomy" id="3656"/>
    <lineage>
        <taxon>Eukaryota</taxon>
        <taxon>Viridiplantae</taxon>
        <taxon>Streptophyta</taxon>
        <taxon>Embryophyta</taxon>
        <taxon>Tracheophyta</taxon>
        <taxon>Spermatophyta</taxon>
        <taxon>Magnoliopsida</taxon>
        <taxon>eudicotyledons</taxon>
        <taxon>Gunneridae</taxon>
        <taxon>Pentapetalae</taxon>
        <taxon>rosids</taxon>
        <taxon>fabids</taxon>
        <taxon>Cucurbitales</taxon>
        <taxon>Cucurbitaceae</taxon>
        <taxon>Benincaseae</taxon>
        <taxon>Cucumis</taxon>
    </lineage>
</organism>
<reference evidence="1" key="1">
    <citation type="submission" date="2023-03" db="UniProtKB">
        <authorList>
            <consortium name="EnsemblPlants"/>
        </authorList>
    </citation>
    <scope>IDENTIFICATION</scope>
</reference>